<comment type="caution">
    <text evidence="2">The sequence shown here is derived from an EMBL/GenBank/DDBJ whole genome shotgun (WGS) entry which is preliminary data.</text>
</comment>
<protein>
    <recommendedName>
        <fullName evidence="4">C2H2-type domain-containing protein</fullName>
    </recommendedName>
</protein>
<name>A0AAN7UZC3_9PEZI</name>
<feature type="region of interest" description="Disordered" evidence="1">
    <location>
        <begin position="125"/>
        <end position="146"/>
    </location>
</feature>
<feature type="region of interest" description="Disordered" evidence="1">
    <location>
        <begin position="294"/>
        <end position="332"/>
    </location>
</feature>
<feature type="compositionally biased region" description="Polar residues" evidence="1">
    <location>
        <begin position="26"/>
        <end position="38"/>
    </location>
</feature>
<dbReference type="EMBL" id="JAWHQM010000034">
    <property type="protein sequence ID" value="KAK5633659.1"/>
    <property type="molecule type" value="Genomic_DNA"/>
</dbReference>
<evidence type="ECO:0000313" key="2">
    <source>
        <dbReference type="EMBL" id="KAK5633659.1"/>
    </source>
</evidence>
<evidence type="ECO:0008006" key="4">
    <source>
        <dbReference type="Google" id="ProtNLM"/>
    </source>
</evidence>
<dbReference type="Proteomes" id="UP001305414">
    <property type="component" value="Unassembled WGS sequence"/>
</dbReference>
<feature type="region of interest" description="Disordered" evidence="1">
    <location>
        <begin position="1"/>
        <end position="38"/>
    </location>
</feature>
<evidence type="ECO:0000256" key="1">
    <source>
        <dbReference type="SAM" id="MobiDB-lite"/>
    </source>
</evidence>
<keyword evidence="3" id="KW-1185">Reference proteome</keyword>
<accession>A0AAN7UZC3</accession>
<dbReference type="AlphaFoldDB" id="A0AAN7UZC3"/>
<dbReference type="PANTHER" id="PTHR38166:SF1">
    <property type="entry name" value="C2H2-TYPE DOMAIN-CONTAINING PROTEIN"/>
    <property type="match status" value="1"/>
</dbReference>
<sequence length="580" mass="65563">MSFVSNGSKRQKRDRTKTRRLHTSSHFRGSTTETASTPLVNEIYEPLDQSSGNQAAYITSGRLNSECIPTATAIQIRSADRMLETDSRSKEISHSDFHSKETNPLGVVYSLGGHATALIEDRDRNLNPRMPDHMLQPQAESTPPPGYDSDSVWIMVQHECPKTPGSDEEAMGGGMEMDFDLNPTPSAHFPHIDFLFGHSMNSSAVMSFDFNPELDLDLETTMENFPIDHWHLPDPPVVPTDSSTMNHFNTEEVRLKLTGVGRGLGPDMITSCFYDHPHDLSPATSDFEVKPIGDTKQPIALPPLSSKPYQKGNRKRLPATEGRDRQGDPYHTLKCGQSIRRVSAEWPLACPFHKKDPQRYRACGKYTLRRIKDVKQHIYRLHCRPEIYCSLCFEKFKSSDERDCHTREGRCTKKAVPIADGTISEDQKRKLKDCGSRGMSKQQQWMKLWEVIFPKVKHPGSPYAENDQAAMLSRIRDFWGDNAREFITRFLGDHDWECLAPTHISQIIGSFLDYIETTMIYSNTNADEKGVTVLQRPMAPGDSSEDMILVPWEQDSPLETELIGSTTANSPDTHFLFQGD</sequence>
<proteinExistence type="predicted"/>
<dbReference type="PANTHER" id="PTHR38166">
    <property type="entry name" value="C2H2-TYPE DOMAIN-CONTAINING PROTEIN-RELATED"/>
    <property type="match status" value="1"/>
</dbReference>
<reference evidence="2 3" key="1">
    <citation type="submission" date="2023-10" db="EMBL/GenBank/DDBJ databases">
        <title>Draft genome sequence of Xylaria bambusicola isolate GMP-LS, the root and basal stem rot pathogen of sugarcane in Indonesia.</title>
        <authorList>
            <person name="Selvaraj P."/>
            <person name="Muralishankar V."/>
            <person name="Muruganantham S."/>
            <person name="Sp S."/>
            <person name="Haryani S."/>
            <person name="Lau K.J.X."/>
            <person name="Naqvi N.I."/>
        </authorList>
    </citation>
    <scope>NUCLEOTIDE SEQUENCE [LARGE SCALE GENOMIC DNA]</scope>
    <source>
        <strain evidence="2">GMP-LS</strain>
    </source>
</reference>
<gene>
    <name evidence="2" type="ORF">RRF57_009373</name>
</gene>
<organism evidence="2 3">
    <name type="scientific">Xylaria bambusicola</name>
    <dbReference type="NCBI Taxonomy" id="326684"/>
    <lineage>
        <taxon>Eukaryota</taxon>
        <taxon>Fungi</taxon>
        <taxon>Dikarya</taxon>
        <taxon>Ascomycota</taxon>
        <taxon>Pezizomycotina</taxon>
        <taxon>Sordariomycetes</taxon>
        <taxon>Xylariomycetidae</taxon>
        <taxon>Xylariales</taxon>
        <taxon>Xylariaceae</taxon>
        <taxon>Xylaria</taxon>
    </lineage>
</organism>
<evidence type="ECO:0000313" key="3">
    <source>
        <dbReference type="Proteomes" id="UP001305414"/>
    </source>
</evidence>
<feature type="compositionally biased region" description="Basic residues" evidence="1">
    <location>
        <begin position="9"/>
        <end position="25"/>
    </location>
</feature>